<name>A0A1A9QE03_9MOLU</name>
<proteinExistence type="predicted"/>
<reference evidence="2" key="1">
    <citation type="submission" date="2016-04" db="EMBL/GenBank/DDBJ databases">
        <authorList>
            <person name="Quiroz-Castaneda R.E."/>
            <person name="Martinez-Ocampo F."/>
        </authorList>
    </citation>
    <scope>NUCLEOTIDE SEQUENCE [LARGE SCALE GENOMIC DNA]</scope>
    <source>
        <strain evidence="2">INIFAP01</strain>
    </source>
</reference>
<sequence>MMEMPEKFTFRCACICFMKENNKVMFKKYYEYKNNSRDLALSKKNLYQLVDSKPITVGC</sequence>
<organism evidence="1 2">
    <name type="scientific">Candidatus Mycoplasma haematobovis</name>
    <dbReference type="NCBI Taxonomy" id="432608"/>
    <lineage>
        <taxon>Bacteria</taxon>
        <taxon>Bacillati</taxon>
        <taxon>Mycoplasmatota</taxon>
        <taxon>Mollicutes</taxon>
        <taxon>Mycoplasmataceae</taxon>
        <taxon>Mycoplasma</taxon>
    </lineage>
</organism>
<dbReference type="STRING" id="432608.A6V39_01915"/>
<dbReference type="AlphaFoldDB" id="A0A1A9QE03"/>
<evidence type="ECO:0000313" key="2">
    <source>
        <dbReference type="Proteomes" id="UP000077623"/>
    </source>
</evidence>
<dbReference type="Proteomes" id="UP000077623">
    <property type="component" value="Unassembled WGS sequence"/>
</dbReference>
<accession>A0A1A9QE03</accession>
<protein>
    <submittedName>
        <fullName evidence="1">Uncharacterized protein</fullName>
    </submittedName>
</protein>
<gene>
    <name evidence="1" type="ORF">A6V39_01915</name>
</gene>
<dbReference type="EMBL" id="LWUJ01000011">
    <property type="protein sequence ID" value="OAL10186.1"/>
    <property type="molecule type" value="Genomic_DNA"/>
</dbReference>
<keyword evidence="2" id="KW-1185">Reference proteome</keyword>
<comment type="caution">
    <text evidence="1">The sequence shown here is derived from an EMBL/GenBank/DDBJ whole genome shotgun (WGS) entry which is preliminary data.</text>
</comment>
<evidence type="ECO:0000313" key="1">
    <source>
        <dbReference type="EMBL" id="OAL10186.1"/>
    </source>
</evidence>